<dbReference type="AlphaFoldDB" id="A0A921NK67"/>
<protein>
    <recommendedName>
        <fullName evidence="2">Dermonecrotic toxin N-terminal domain-containing protein</fullName>
    </recommendedName>
</protein>
<comment type="caution">
    <text evidence="3">The sequence shown here is derived from an EMBL/GenBank/DDBJ whole genome shotgun (WGS) entry which is preliminary data.</text>
</comment>
<dbReference type="Pfam" id="PF20178">
    <property type="entry name" value="ToxA_N"/>
    <property type="match status" value="1"/>
</dbReference>
<evidence type="ECO:0000256" key="1">
    <source>
        <dbReference type="SAM" id="MobiDB-lite"/>
    </source>
</evidence>
<reference evidence="3" key="2">
    <citation type="submission" date="2021-09" db="EMBL/GenBank/DDBJ databases">
        <authorList>
            <person name="Gilroy R."/>
        </authorList>
    </citation>
    <scope>NUCLEOTIDE SEQUENCE</scope>
    <source>
        <strain evidence="3">ChiSjej2B20-17149</strain>
    </source>
</reference>
<proteinExistence type="predicted"/>
<evidence type="ECO:0000259" key="2">
    <source>
        <dbReference type="Pfam" id="PF20178"/>
    </source>
</evidence>
<feature type="region of interest" description="Disordered" evidence="1">
    <location>
        <begin position="1"/>
        <end position="38"/>
    </location>
</feature>
<dbReference type="Proteomes" id="UP000752172">
    <property type="component" value="Unassembled WGS sequence"/>
</dbReference>
<dbReference type="RefSeq" id="WP_278917610.1">
    <property type="nucleotide sequence ID" value="NZ_DYTS01000263.1"/>
</dbReference>
<accession>A0A921NK67</accession>
<name>A0A921NK67_9PSED</name>
<dbReference type="EMBL" id="DYTS01000263">
    <property type="protein sequence ID" value="HJH20005.1"/>
    <property type="molecule type" value="Genomic_DNA"/>
</dbReference>
<reference evidence="3" key="1">
    <citation type="journal article" date="2021" name="PeerJ">
        <title>Extensive microbial diversity within the chicken gut microbiome revealed by metagenomics and culture.</title>
        <authorList>
            <person name="Gilroy R."/>
            <person name="Ravi A."/>
            <person name="Getino M."/>
            <person name="Pursley I."/>
            <person name="Horton D.L."/>
            <person name="Alikhan N.F."/>
            <person name="Baker D."/>
            <person name="Gharbi K."/>
            <person name="Hall N."/>
            <person name="Watson M."/>
            <person name="Adriaenssens E.M."/>
            <person name="Foster-Nyarko E."/>
            <person name="Jarju S."/>
            <person name="Secka A."/>
            <person name="Antonio M."/>
            <person name="Oren A."/>
            <person name="Chaudhuri R.R."/>
            <person name="La Ragione R."/>
            <person name="Hildebrand F."/>
            <person name="Pallen M.J."/>
        </authorList>
    </citation>
    <scope>NUCLEOTIDE SEQUENCE</scope>
    <source>
        <strain evidence="3">ChiSjej2B20-17149</strain>
    </source>
</reference>
<evidence type="ECO:0000313" key="3">
    <source>
        <dbReference type="EMBL" id="HJH20005.1"/>
    </source>
</evidence>
<organism evidence="3 4">
    <name type="scientific">Pseudomonas lactis</name>
    <dbReference type="NCBI Taxonomy" id="1615674"/>
    <lineage>
        <taxon>Bacteria</taxon>
        <taxon>Pseudomonadati</taxon>
        <taxon>Pseudomonadota</taxon>
        <taxon>Gammaproteobacteria</taxon>
        <taxon>Pseudomonadales</taxon>
        <taxon>Pseudomonadaceae</taxon>
        <taxon>Pseudomonas</taxon>
    </lineage>
</organism>
<dbReference type="InterPro" id="IPR046673">
    <property type="entry name" value="ToxA_N"/>
</dbReference>
<feature type="domain" description="Dermonecrotic toxin N-terminal" evidence="2">
    <location>
        <begin position="36"/>
        <end position="151"/>
    </location>
</feature>
<sequence length="409" mass="44796">MNVNAPTPQRPIGPSISTEQAGPVRNVPSTGHADPVDQARKQFLDDGETEYLGGTLSAEGYQLTKAAVSPNKPGSPKVQVSTFAVDGVQSNDMMVIKRVSRTEEGPNLVLYMPEDDVTSFHEFKNAEEMTAWLKGVANDPTERKRFTQHFASDKAPKQEDRVNKKFGEFADGDINAVVGSFGDEKGDIFERLNKDASVPPAPVDGLVRTQLYKLAPDGKAFYVGYRPDGEAIVYSYDAYGNLQGAGQKKDAKARRHYFVQNGLTENKPLEPMTFNEFRKKIASAALDNVGANNLNGLYDEFLKQLRSPGHGLATALKALGVPDDVAHSIETIVKDPVKGTLLELNHDNRIGKLFGVDQAEMDAQLESAGSQIQSNIPYYGTWRDRLENTANVIERVVGTPEVPTTEVRV</sequence>
<gene>
    <name evidence="3" type="ORF">K8W20_14955</name>
</gene>
<evidence type="ECO:0000313" key="4">
    <source>
        <dbReference type="Proteomes" id="UP000752172"/>
    </source>
</evidence>